<organism evidence="1">
    <name type="scientific">hydrothermal vent metagenome</name>
    <dbReference type="NCBI Taxonomy" id="652676"/>
    <lineage>
        <taxon>unclassified sequences</taxon>
        <taxon>metagenomes</taxon>
        <taxon>ecological metagenomes</taxon>
    </lineage>
</organism>
<gene>
    <name evidence="1" type="ORF">MNBD_ALPHA04-1947</name>
</gene>
<proteinExistence type="predicted"/>
<sequence length="116" mass="12236">MLKQRLDAAQQLASRLFETEKAIDEAISKMADLAGYMPVARNNAKIAAVVGQDAMSHAAQVLTTLIGARGEIVETHQLLAAARDQIGLRTTALGGGNFKPPLLQEGQGLSLVEKAA</sequence>
<dbReference type="EMBL" id="UOEF01000138">
    <property type="protein sequence ID" value="VAV92256.1"/>
    <property type="molecule type" value="Genomic_DNA"/>
</dbReference>
<evidence type="ECO:0000313" key="1">
    <source>
        <dbReference type="EMBL" id="VAV92256.1"/>
    </source>
</evidence>
<dbReference type="AlphaFoldDB" id="A0A3B0RUT4"/>
<reference evidence="1" key="1">
    <citation type="submission" date="2018-06" db="EMBL/GenBank/DDBJ databases">
        <authorList>
            <person name="Zhirakovskaya E."/>
        </authorList>
    </citation>
    <scope>NUCLEOTIDE SEQUENCE</scope>
</reference>
<accession>A0A3B0RUT4</accession>
<name>A0A3B0RUT4_9ZZZZ</name>
<protein>
    <submittedName>
        <fullName evidence="1">Uncharacterized protein</fullName>
    </submittedName>
</protein>